<evidence type="ECO:0000256" key="3">
    <source>
        <dbReference type="ARBA" id="ARBA00022679"/>
    </source>
</evidence>
<comment type="caution">
    <text evidence="11">The sequence shown here is derived from an EMBL/GenBank/DDBJ whole genome shotgun (WGS) entry which is preliminary data.</text>
</comment>
<dbReference type="InterPro" id="IPR034907">
    <property type="entry name" value="NDK-like_dom"/>
</dbReference>
<gene>
    <name evidence="11" type="ORF">LOD99_8908</name>
</gene>
<evidence type="ECO:0000256" key="8">
    <source>
        <dbReference type="RuleBase" id="RU004011"/>
    </source>
</evidence>
<dbReference type="EC" id="2.7.4.6" evidence="9"/>
<dbReference type="Gene3D" id="3.30.70.141">
    <property type="entry name" value="Nucleoside diphosphate kinase-like domain"/>
    <property type="match status" value="1"/>
</dbReference>
<organism evidence="11 12">
    <name type="scientific">Oopsacas minuta</name>
    <dbReference type="NCBI Taxonomy" id="111878"/>
    <lineage>
        <taxon>Eukaryota</taxon>
        <taxon>Metazoa</taxon>
        <taxon>Porifera</taxon>
        <taxon>Hexactinellida</taxon>
        <taxon>Hexasterophora</taxon>
        <taxon>Lyssacinosida</taxon>
        <taxon>Leucopsacidae</taxon>
        <taxon>Oopsacas</taxon>
    </lineage>
</organism>
<dbReference type="AlphaFoldDB" id="A0AAV7JEA1"/>
<evidence type="ECO:0000259" key="10">
    <source>
        <dbReference type="SMART" id="SM00562"/>
    </source>
</evidence>
<keyword evidence="12" id="KW-1185">Reference proteome</keyword>
<evidence type="ECO:0000256" key="7">
    <source>
        <dbReference type="PROSITE-ProRule" id="PRU00706"/>
    </source>
</evidence>
<dbReference type="InterPro" id="IPR023005">
    <property type="entry name" value="Nucleoside_diP_kinase_AS"/>
</dbReference>
<dbReference type="PROSITE" id="PS00469">
    <property type="entry name" value="NDPK"/>
    <property type="match status" value="1"/>
</dbReference>
<keyword evidence="3 9" id="KW-0808">Transferase</keyword>
<accession>A0AAV7JEA1</accession>
<keyword evidence="4 9" id="KW-0547">Nucleotide-binding</keyword>
<dbReference type="SUPFAM" id="SSF54919">
    <property type="entry name" value="Nucleoside diphosphate kinase, NDK"/>
    <property type="match status" value="1"/>
</dbReference>
<comment type="caution">
    <text evidence="7">Lacks conserved residue(s) required for the propagation of feature annotation.</text>
</comment>
<dbReference type="PANTHER" id="PTHR11349">
    <property type="entry name" value="NUCLEOSIDE DIPHOSPHATE KINASE"/>
    <property type="match status" value="1"/>
</dbReference>
<proteinExistence type="inferred from homology"/>
<keyword evidence="6 9" id="KW-0067">ATP-binding</keyword>
<dbReference type="InterPro" id="IPR001564">
    <property type="entry name" value="Nucleoside_diP_kinase"/>
</dbReference>
<evidence type="ECO:0000256" key="1">
    <source>
        <dbReference type="ARBA" id="ARBA00001946"/>
    </source>
</evidence>
<dbReference type="InterPro" id="IPR036850">
    <property type="entry name" value="NDK-like_dom_sf"/>
</dbReference>
<evidence type="ECO:0000313" key="11">
    <source>
        <dbReference type="EMBL" id="KAI6647071.1"/>
    </source>
</evidence>
<evidence type="ECO:0000256" key="4">
    <source>
        <dbReference type="ARBA" id="ARBA00022741"/>
    </source>
</evidence>
<dbReference type="Proteomes" id="UP001165289">
    <property type="component" value="Unassembled WGS sequence"/>
</dbReference>
<name>A0AAV7JEA1_9METZ</name>
<evidence type="ECO:0000313" key="12">
    <source>
        <dbReference type="Proteomes" id="UP001165289"/>
    </source>
</evidence>
<evidence type="ECO:0000256" key="6">
    <source>
        <dbReference type="ARBA" id="ARBA00022840"/>
    </source>
</evidence>
<comment type="similarity">
    <text evidence="2 7 8">Belongs to the NDK family.</text>
</comment>
<dbReference type="EMBL" id="JAKMXF010000346">
    <property type="protein sequence ID" value="KAI6647071.1"/>
    <property type="molecule type" value="Genomic_DNA"/>
</dbReference>
<dbReference type="GO" id="GO:0006183">
    <property type="term" value="P:GTP biosynthetic process"/>
    <property type="evidence" value="ECO:0007669"/>
    <property type="project" value="InterPro"/>
</dbReference>
<evidence type="ECO:0000256" key="5">
    <source>
        <dbReference type="ARBA" id="ARBA00022777"/>
    </source>
</evidence>
<feature type="domain" description="Nucleoside diphosphate kinase-like" evidence="10">
    <location>
        <begin position="24"/>
        <end position="143"/>
    </location>
</feature>
<dbReference type="PRINTS" id="PR01243">
    <property type="entry name" value="NUCDPKINASE"/>
</dbReference>
<dbReference type="GO" id="GO:0006241">
    <property type="term" value="P:CTP biosynthetic process"/>
    <property type="evidence" value="ECO:0007669"/>
    <property type="project" value="InterPro"/>
</dbReference>
<evidence type="ECO:0000256" key="2">
    <source>
        <dbReference type="ARBA" id="ARBA00008142"/>
    </source>
</evidence>
<comment type="catalytic activity">
    <reaction evidence="9">
        <text>a 2'-deoxyribonucleoside 5'-diphosphate + ATP = a 2'-deoxyribonucleoside 5'-triphosphate + ADP</text>
        <dbReference type="Rhea" id="RHEA:44640"/>
        <dbReference type="ChEBI" id="CHEBI:30616"/>
        <dbReference type="ChEBI" id="CHEBI:61560"/>
        <dbReference type="ChEBI" id="CHEBI:73316"/>
        <dbReference type="ChEBI" id="CHEBI:456216"/>
        <dbReference type="EC" id="2.7.4.6"/>
    </reaction>
</comment>
<sequence length="161" mass="18909">MGMEEVQHSPYSPNIAPCDLYLFRKLKDHISGHDIEYRVSLRRAIYHYLTDIPKEEYKMTFENWIKRLNSVECDVLLKRHLSVDMCKTRSVYDCGLYKLESKPGTIRGDYCIDIGRNICHGSDSVESAEKEIALWFKPDELVNWEASNHCHIYEPKPKPKQ</sequence>
<dbReference type="GO" id="GO:0004550">
    <property type="term" value="F:nucleoside diphosphate kinase activity"/>
    <property type="evidence" value="ECO:0007669"/>
    <property type="project" value="UniProtKB-EC"/>
</dbReference>
<evidence type="ECO:0000256" key="9">
    <source>
        <dbReference type="RuleBase" id="RU004013"/>
    </source>
</evidence>
<reference evidence="11 12" key="1">
    <citation type="journal article" date="2023" name="BMC Biol.">
        <title>The compact genome of the sponge Oopsacas minuta (Hexactinellida) is lacking key metazoan core genes.</title>
        <authorList>
            <person name="Santini S."/>
            <person name="Schenkelaars Q."/>
            <person name="Jourda C."/>
            <person name="Duchesne M."/>
            <person name="Belahbib H."/>
            <person name="Rocher C."/>
            <person name="Selva M."/>
            <person name="Riesgo A."/>
            <person name="Vervoort M."/>
            <person name="Leys S.P."/>
            <person name="Kodjabachian L."/>
            <person name="Le Bivic A."/>
            <person name="Borchiellini C."/>
            <person name="Claverie J.M."/>
            <person name="Renard E."/>
        </authorList>
    </citation>
    <scope>NUCLEOTIDE SEQUENCE [LARGE SCALE GENOMIC DNA]</scope>
    <source>
        <strain evidence="11">SPO-2</strain>
    </source>
</reference>
<keyword evidence="5 9" id="KW-0418">Kinase</keyword>
<dbReference type="GO" id="GO:0005524">
    <property type="term" value="F:ATP binding"/>
    <property type="evidence" value="ECO:0007669"/>
    <property type="project" value="UniProtKB-KW"/>
</dbReference>
<protein>
    <recommendedName>
        <fullName evidence="9">Nucleoside diphosphate kinase</fullName>
        <ecNumber evidence="9">2.7.4.6</ecNumber>
    </recommendedName>
</protein>
<dbReference type="PROSITE" id="PS51374">
    <property type="entry name" value="NDPK_LIKE"/>
    <property type="match status" value="1"/>
</dbReference>
<comment type="cofactor">
    <cofactor evidence="1">
        <name>Mg(2+)</name>
        <dbReference type="ChEBI" id="CHEBI:18420"/>
    </cofactor>
</comment>
<dbReference type="GO" id="GO:0006228">
    <property type="term" value="P:UTP biosynthetic process"/>
    <property type="evidence" value="ECO:0007669"/>
    <property type="project" value="InterPro"/>
</dbReference>
<dbReference type="SMART" id="SM00562">
    <property type="entry name" value="NDK"/>
    <property type="match status" value="1"/>
</dbReference>
<dbReference type="Pfam" id="PF00334">
    <property type="entry name" value="NDK"/>
    <property type="match status" value="1"/>
</dbReference>